<dbReference type="InterPro" id="IPR009050">
    <property type="entry name" value="Globin-like_sf"/>
</dbReference>
<evidence type="ECO:0000313" key="4">
    <source>
        <dbReference type="Ensembl" id="ENSPMRP00000009496.1"/>
    </source>
</evidence>
<dbReference type="GO" id="GO:0031720">
    <property type="term" value="F:haptoglobin binding"/>
    <property type="evidence" value="ECO:0007669"/>
    <property type="project" value="TreeGrafter"/>
</dbReference>
<keyword evidence="1" id="KW-0349">Heme</keyword>
<dbReference type="GO" id="GO:0046872">
    <property type="term" value="F:metal ion binding"/>
    <property type="evidence" value="ECO:0007669"/>
    <property type="project" value="UniProtKB-KW"/>
</dbReference>
<name>A0A670ICQ5_PODMU</name>
<dbReference type="InterPro" id="IPR050056">
    <property type="entry name" value="Hemoglobin_oxygen_transport"/>
</dbReference>
<reference evidence="4" key="2">
    <citation type="submission" date="2025-08" db="UniProtKB">
        <authorList>
            <consortium name="Ensembl"/>
        </authorList>
    </citation>
    <scope>IDENTIFICATION</scope>
</reference>
<dbReference type="GO" id="GO:0072562">
    <property type="term" value="C:blood microparticle"/>
    <property type="evidence" value="ECO:0007669"/>
    <property type="project" value="TreeGrafter"/>
</dbReference>
<dbReference type="AlphaFoldDB" id="A0A670ICQ5"/>
<evidence type="ECO:0000256" key="1">
    <source>
        <dbReference type="ARBA" id="ARBA00022617"/>
    </source>
</evidence>
<keyword evidence="5" id="KW-1185">Reference proteome</keyword>
<dbReference type="PANTHER" id="PTHR11442">
    <property type="entry name" value="HEMOGLOBIN FAMILY MEMBER"/>
    <property type="match status" value="1"/>
</dbReference>
<dbReference type="GeneTree" id="ENSGT00990000211647"/>
<dbReference type="GO" id="GO:0031838">
    <property type="term" value="C:haptoglobin-hemoglobin complex"/>
    <property type="evidence" value="ECO:0007669"/>
    <property type="project" value="TreeGrafter"/>
</dbReference>
<reference evidence="4" key="3">
    <citation type="submission" date="2025-09" db="UniProtKB">
        <authorList>
            <consortium name="Ensembl"/>
        </authorList>
    </citation>
    <scope>IDENTIFICATION</scope>
</reference>
<dbReference type="GO" id="GO:0019825">
    <property type="term" value="F:oxygen binding"/>
    <property type="evidence" value="ECO:0007669"/>
    <property type="project" value="InterPro"/>
</dbReference>
<dbReference type="GO" id="GO:0042744">
    <property type="term" value="P:hydrogen peroxide catabolic process"/>
    <property type="evidence" value="ECO:0007669"/>
    <property type="project" value="TreeGrafter"/>
</dbReference>
<protein>
    <submittedName>
        <fullName evidence="4">Uncharacterized protein</fullName>
    </submittedName>
</protein>
<dbReference type="PANTHER" id="PTHR11442:SF7">
    <property type="entry name" value="HEMOGLOBIN SUBUNIT EPSILON"/>
    <property type="match status" value="1"/>
</dbReference>
<organism evidence="4 5">
    <name type="scientific">Podarcis muralis</name>
    <name type="common">Wall lizard</name>
    <name type="synonym">Lacerta muralis</name>
    <dbReference type="NCBI Taxonomy" id="64176"/>
    <lineage>
        <taxon>Eukaryota</taxon>
        <taxon>Metazoa</taxon>
        <taxon>Chordata</taxon>
        <taxon>Craniata</taxon>
        <taxon>Vertebrata</taxon>
        <taxon>Euteleostomi</taxon>
        <taxon>Lepidosauria</taxon>
        <taxon>Squamata</taxon>
        <taxon>Bifurcata</taxon>
        <taxon>Unidentata</taxon>
        <taxon>Episquamata</taxon>
        <taxon>Laterata</taxon>
        <taxon>Lacertibaenia</taxon>
        <taxon>Lacertidae</taxon>
        <taxon>Podarcis</taxon>
    </lineage>
</organism>
<dbReference type="SUPFAM" id="SSF46458">
    <property type="entry name" value="Globin-like"/>
    <property type="match status" value="1"/>
</dbReference>
<dbReference type="GO" id="GO:0005833">
    <property type="term" value="C:hemoglobin complex"/>
    <property type="evidence" value="ECO:0007669"/>
    <property type="project" value="TreeGrafter"/>
</dbReference>
<evidence type="ECO:0000313" key="5">
    <source>
        <dbReference type="Proteomes" id="UP000472272"/>
    </source>
</evidence>
<sequence length="146" mass="15843">MVHWTAEEKQLINTLWSKVDVAALGGDTLSCRLTVFPWTRRLFSNLDDPLQPSLSLGTSPALSARGQGAGLYSLALGTSREPPPSMDLDKVKETFSELRELLCNKLHMDPVSFRVRLLPRPKGLPGGGLGGWRGLCVCVTLGGLQT</sequence>
<evidence type="ECO:0000256" key="2">
    <source>
        <dbReference type="ARBA" id="ARBA00022723"/>
    </source>
</evidence>
<dbReference type="GO" id="GO:0043177">
    <property type="term" value="F:organic acid binding"/>
    <property type="evidence" value="ECO:0007669"/>
    <property type="project" value="TreeGrafter"/>
</dbReference>
<dbReference type="GO" id="GO:0004601">
    <property type="term" value="F:peroxidase activity"/>
    <property type="evidence" value="ECO:0007669"/>
    <property type="project" value="TreeGrafter"/>
</dbReference>
<dbReference type="GO" id="GO:0020037">
    <property type="term" value="F:heme binding"/>
    <property type="evidence" value="ECO:0007669"/>
    <property type="project" value="InterPro"/>
</dbReference>
<dbReference type="GO" id="GO:0005344">
    <property type="term" value="F:oxygen carrier activity"/>
    <property type="evidence" value="ECO:0007669"/>
    <property type="project" value="TreeGrafter"/>
</dbReference>
<accession>A0A670ICQ5</accession>
<proteinExistence type="predicted"/>
<dbReference type="Ensembl" id="ENSPMRT00000010129.1">
    <property type="protein sequence ID" value="ENSPMRP00000009496.1"/>
    <property type="gene ID" value="ENSPMRG00000006365.1"/>
</dbReference>
<evidence type="ECO:0000256" key="3">
    <source>
        <dbReference type="ARBA" id="ARBA00023004"/>
    </source>
</evidence>
<keyword evidence="3" id="KW-0408">Iron</keyword>
<reference evidence="4 5" key="1">
    <citation type="journal article" date="2019" name="Proc. Natl. Acad. Sci. U.S.A.">
        <title>Regulatory changes in pterin and carotenoid genes underlie balanced color polymorphisms in the wall lizard.</title>
        <authorList>
            <person name="Andrade P."/>
            <person name="Pinho C."/>
            <person name="Perez I de Lanuza G."/>
            <person name="Afonso S."/>
            <person name="Brejcha J."/>
            <person name="Rubin C.J."/>
            <person name="Wallerman O."/>
            <person name="Pereira P."/>
            <person name="Sabatino S.J."/>
            <person name="Bellati A."/>
            <person name="Pellitteri-Rosa D."/>
            <person name="Bosakova Z."/>
            <person name="Bunikis I."/>
            <person name="Carretero M.A."/>
            <person name="Feiner N."/>
            <person name="Marsik P."/>
            <person name="Pauperio F."/>
            <person name="Salvi D."/>
            <person name="Soler L."/>
            <person name="While G.M."/>
            <person name="Uller T."/>
            <person name="Font E."/>
            <person name="Andersson L."/>
            <person name="Carneiro M."/>
        </authorList>
    </citation>
    <scope>NUCLEOTIDE SEQUENCE</scope>
</reference>
<dbReference type="InterPro" id="IPR012292">
    <property type="entry name" value="Globin/Proto"/>
</dbReference>
<keyword evidence="2" id="KW-0479">Metal-binding</keyword>
<dbReference type="Gene3D" id="1.10.490.10">
    <property type="entry name" value="Globins"/>
    <property type="match status" value="1"/>
</dbReference>
<dbReference type="Proteomes" id="UP000472272">
    <property type="component" value="Chromosome 4"/>
</dbReference>